<dbReference type="Proteomes" id="UP000197138">
    <property type="component" value="Unassembled WGS sequence"/>
</dbReference>
<organism evidence="2 3">
    <name type="scientific">Punica granatum</name>
    <name type="common">Pomegranate</name>
    <dbReference type="NCBI Taxonomy" id="22663"/>
    <lineage>
        <taxon>Eukaryota</taxon>
        <taxon>Viridiplantae</taxon>
        <taxon>Streptophyta</taxon>
        <taxon>Embryophyta</taxon>
        <taxon>Tracheophyta</taxon>
        <taxon>Spermatophyta</taxon>
        <taxon>Magnoliopsida</taxon>
        <taxon>eudicotyledons</taxon>
        <taxon>Gunneridae</taxon>
        <taxon>Pentapetalae</taxon>
        <taxon>rosids</taxon>
        <taxon>malvids</taxon>
        <taxon>Myrtales</taxon>
        <taxon>Lythraceae</taxon>
        <taxon>Punica</taxon>
    </lineage>
</organism>
<evidence type="ECO:0000256" key="1">
    <source>
        <dbReference type="SAM" id="MobiDB-lite"/>
    </source>
</evidence>
<dbReference type="AlphaFoldDB" id="A0A218XG34"/>
<evidence type="ECO:0000313" key="3">
    <source>
        <dbReference type="Proteomes" id="UP000197138"/>
    </source>
</evidence>
<feature type="compositionally biased region" description="Basic and acidic residues" evidence="1">
    <location>
        <begin position="1"/>
        <end position="11"/>
    </location>
</feature>
<protein>
    <submittedName>
        <fullName evidence="2">Uncharacterized protein</fullName>
    </submittedName>
</protein>
<name>A0A218XG34_PUNGR</name>
<dbReference type="EMBL" id="MTKT01001810">
    <property type="protein sequence ID" value="OWM83927.1"/>
    <property type="molecule type" value="Genomic_DNA"/>
</dbReference>
<comment type="caution">
    <text evidence="2">The sequence shown here is derived from an EMBL/GenBank/DDBJ whole genome shotgun (WGS) entry which is preliminary data.</text>
</comment>
<reference evidence="3" key="1">
    <citation type="journal article" date="2017" name="Plant J.">
        <title>The pomegranate (Punica granatum L.) genome and the genomics of punicalagin biosynthesis.</title>
        <authorList>
            <person name="Qin G."/>
            <person name="Xu C."/>
            <person name="Ming R."/>
            <person name="Tang H."/>
            <person name="Guyot R."/>
            <person name="Kramer E.M."/>
            <person name="Hu Y."/>
            <person name="Yi X."/>
            <person name="Qi Y."/>
            <person name="Xu X."/>
            <person name="Gao Z."/>
            <person name="Pan H."/>
            <person name="Jian J."/>
            <person name="Tian Y."/>
            <person name="Yue Z."/>
            <person name="Xu Y."/>
        </authorList>
    </citation>
    <scope>NUCLEOTIDE SEQUENCE [LARGE SCALE GENOMIC DNA]</scope>
    <source>
        <strain evidence="3">cv. Dabenzi</strain>
    </source>
</reference>
<feature type="region of interest" description="Disordered" evidence="1">
    <location>
        <begin position="1"/>
        <end position="23"/>
    </location>
</feature>
<sequence length="89" mass="10362">MRPTIEARRYNQPEFMAQPGPDSGEWVGGARMEIPKERKNAFGTSSKDALHILGTYYHYMQGNFITAKLEEERLTYILRGFQGREHPWT</sequence>
<gene>
    <name evidence="2" type="ORF">CDL15_Pgr004358</name>
</gene>
<evidence type="ECO:0000313" key="2">
    <source>
        <dbReference type="EMBL" id="OWM83927.1"/>
    </source>
</evidence>
<proteinExistence type="predicted"/>
<accession>A0A218XG34</accession>